<keyword evidence="3" id="KW-1185">Reference proteome</keyword>
<evidence type="ECO:0000313" key="3">
    <source>
        <dbReference type="Proteomes" id="UP001328107"/>
    </source>
</evidence>
<reference evidence="3" key="1">
    <citation type="submission" date="2022-10" db="EMBL/GenBank/DDBJ databases">
        <title>Genome assembly of Pristionchus species.</title>
        <authorList>
            <person name="Yoshida K."/>
            <person name="Sommer R.J."/>
        </authorList>
    </citation>
    <scope>NUCLEOTIDE SEQUENCE [LARGE SCALE GENOMIC DNA]</scope>
    <source>
        <strain evidence="3">RS5460</strain>
    </source>
</reference>
<organism evidence="2 3">
    <name type="scientific">Pristionchus mayeri</name>
    <dbReference type="NCBI Taxonomy" id="1317129"/>
    <lineage>
        <taxon>Eukaryota</taxon>
        <taxon>Metazoa</taxon>
        <taxon>Ecdysozoa</taxon>
        <taxon>Nematoda</taxon>
        <taxon>Chromadorea</taxon>
        <taxon>Rhabditida</taxon>
        <taxon>Rhabditina</taxon>
        <taxon>Diplogasteromorpha</taxon>
        <taxon>Diplogasteroidea</taxon>
        <taxon>Neodiplogasteridae</taxon>
        <taxon>Pristionchus</taxon>
    </lineage>
</organism>
<name>A0AAN5C9S2_9BILA</name>
<sequence length="79" mass="9304">GETPFEAAWVEAIADKWKDFHNDFQNFLYPKLGLARETWYLSSSQLRLASSTPTLSFSNSRKRSMRFRRSTSGSRRDRR</sequence>
<evidence type="ECO:0000313" key="2">
    <source>
        <dbReference type="EMBL" id="GMR35087.1"/>
    </source>
</evidence>
<dbReference type="AlphaFoldDB" id="A0AAN5C9S2"/>
<proteinExistence type="predicted"/>
<accession>A0AAN5C9S2</accession>
<feature type="non-terminal residue" evidence="2">
    <location>
        <position position="1"/>
    </location>
</feature>
<dbReference type="EMBL" id="BTRK01000002">
    <property type="protein sequence ID" value="GMR35087.1"/>
    <property type="molecule type" value="Genomic_DNA"/>
</dbReference>
<dbReference type="Gene3D" id="1.20.1050.10">
    <property type="match status" value="1"/>
</dbReference>
<comment type="caution">
    <text evidence="2">The sequence shown here is derived from an EMBL/GenBank/DDBJ whole genome shotgun (WGS) entry which is preliminary data.</text>
</comment>
<dbReference type="Proteomes" id="UP001328107">
    <property type="component" value="Unassembled WGS sequence"/>
</dbReference>
<gene>
    <name evidence="2" type="ORF">PMAYCL1PPCAC_05282</name>
</gene>
<feature type="compositionally biased region" description="Basic residues" evidence="1">
    <location>
        <begin position="60"/>
        <end position="69"/>
    </location>
</feature>
<protein>
    <submittedName>
        <fullName evidence="2">Uncharacterized protein</fullName>
    </submittedName>
</protein>
<feature type="region of interest" description="Disordered" evidence="1">
    <location>
        <begin position="51"/>
        <end position="79"/>
    </location>
</feature>
<evidence type="ECO:0000256" key="1">
    <source>
        <dbReference type="SAM" id="MobiDB-lite"/>
    </source>
</evidence>